<reference evidence="3" key="2">
    <citation type="journal article" date="2021" name="PeerJ">
        <title>Extensive microbial diversity within the chicken gut microbiome revealed by metagenomics and culture.</title>
        <authorList>
            <person name="Gilroy R."/>
            <person name="Ravi A."/>
            <person name="Getino M."/>
            <person name="Pursley I."/>
            <person name="Horton D.L."/>
            <person name="Alikhan N.F."/>
            <person name="Baker D."/>
            <person name="Gharbi K."/>
            <person name="Hall N."/>
            <person name="Watson M."/>
            <person name="Adriaenssens E.M."/>
            <person name="Foster-Nyarko E."/>
            <person name="Jarju S."/>
            <person name="Secka A."/>
            <person name="Antonio M."/>
            <person name="Oren A."/>
            <person name="Chaudhuri R.R."/>
            <person name="La Ragione R."/>
            <person name="Hildebrand F."/>
            <person name="Pallen M.J."/>
        </authorList>
    </citation>
    <scope>NUCLEOTIDE SEQUENCE</scope>
    <source>
        <strain evidence="3">CHK188-20938</strain>
    </source>
</reference>
<dbReference type="EMBL" id="DVOO01000011">
    <property type="protein sequence ID" value="HIV24902.1"/>
    <property type="molecule type" value="Genomic_DNA"/>
</dbReference>
<comment type="caution">
    <text evidence="3">The sequence shown here is derived from an EMBL/GenBank/DDBJ whole genome shotgun (WGS) entry which is preliminary data.</text>
</comment>
<dbReference type="Pfam" id="PF23750">
    <property type="entry name" value="RsgI_M"/>
    <property type="match status" value="1"/>
</dbReference>
<keyword evidence="1" id="KW-1133">Transmembrane helix</keyword>
<evidence type="ECO:0000256" key="1">
    <source>
        <dbReference type="SAM" id="Phobius"/>
    </source>
</evidence>
<evidence type="ECO:0000259" key="2">
    <source>
        <dbReference type="Pfam" id="PF23750"/>
    </source>
</evidence>
<dbReference type="InterPro" id="IPR055431">
    <property type="entry name" value="RsgI_M"/>
</dbReference>
<keyword evidence="1" id="KW-0472">Membrane</keyword>
<evidence type="ECO:0000313" key="3">
    <source>
        <dbReference type="EMBL" id="HIV24902.1"/>
    </source>
</evidence>
<organism evidence="3 4">
    <name type="scientific">Candidatus Scatomonas pullistercoris</name>
    <dbReference type="NCBI Taxonomy" id="2840920"/>
    <lineage>
        <taxon>Bacteria</taxon>
        <taxon>Bacillati</taxon>
        <taxon>Bacillota</taxon>
        <taxon>Clostridia</taxon>
        <taxon>Lachnospirales</taxon>
        <taxon>Lachnospiraceae</taxon>
        <taxon>Lachnospiraceae incertae sedis</taxon>
        <taxon>Candidatus Scatomonas</taxon>
    </lineage>
</organism>
<feature type="transmembrane region" description="Helical" evidence="1">
    <location>
        <begin position="45"/>
        <end position="66"/>
    </location>
</feature>
<protein>
    <recommendedName>
        <fullName evidence="2">Anti-sigma factor RsgI-like middle domain-containing protein</fullName>
    </recommendedName>
</protein>
<dbReference type="AlphaFoldDB" id="A0A9D1P2N2"/>
<feature type="domain" description="Anti-sigma factor RsgI-like middle" evidence="2">
    <location>
        <begin position="70"/>
        <end position="193"/>
    </location>
</feature>
<gene>
    <name evidence="3" type="ORF">IAB71_03805</name>
</gene>
<sequence length="239" mass="26587">MRDRIRNAFDKIQAEPELKQRTARFLAEKILQQPARKKVPPLRRVALLCTVLAVFLLGAGFFHSYYTVSAAISIDGASSLELEINCFDRVISVTGYGSSSQSLADSLEVKHQNYRQAVETILEDERIREFLEEGELLILTVSGTDAEQSDEIFQEMESDTAEEENIRCQAGNAAEAQAAREAGLSLGKYRAYLELLELDPSVTPGDVSSLTMREIRDWIAELGGSENGRGGGYRYGRSR</sequence>
<evidence type="ECO:0000313" key="4">
    <source>
        <dbReference type="Proteomes" id="UP000824169"/>
    </source>
</evidence>
<accession>A0A9D1P2N2</accession>
<reference evidence="3" key="1">
    <citation type="submission" date="2020-10" db="EMBL/GenBank/DDBJ databases">
        <authorList>
            <person name="Gilroy R."/>
        </authorList>
    </citation>
    <scope>NUCLEOTIDE SEQUENCE</scope>
    <source>
        <strain evidence="3">CHK188-20938</strain>
    </source>
</reference>
<name>A0A9D1P2N2_9FIRM</name>
<dbReference type="Proteomes" id="UP000824169">
    <property type="component" value="Unassembled WGS sequence"/>
</dbReference>
<proteinExistence type="predicted"/>
<keyword evidence="1" id="KW-0812">Transmembrane</keyword>